<dbReference type="SUPFAM" id="SSF50129">
    <property type="entry name" value="GroES-like"/>
    <property type="match status" value="1"/>
</dbReference>
<dbReference type="Gene3D" id="3.90.180.10">
    <property type="entry name" value="Medium-chain alcohol dehydrogenases, catalytic domain"/>
    <property type="match status" value="1"/>
</dbReference>
<evidence type="ECO:0000313" key="7">
    <source>
        <dbReference type="EMBL" id="ALC83776.1"/>
    </source>
</evidence>
<dbReference type="CDD" id="cd08252">
    <property type="entry name" value="AL_MDR"/>
    <property type="match status" value="1"/>
</dbReference>
<sequence length="336" mass="37312">MKAVGLYQYLPIENEESLLDVEVPKPKATGKDLLVKINAISVNPVDTKVRAPKDAIEKEPKILGWDASGVVEEVGEDCELFQPGDTVFYAGDITRQGSYSEYQLIDERIVGKKPSNLSFAEAAAMPLTTITAWEGIYERLGITEKDKGKTILIINGAGGVGSIATQIAKYAGLKVIATASREETKNWCEKMGADVIINHRENLLQQLNDEGIGEVDYIFCLNDTDGHWDGMGEAIKPQGSICSIVENEKDLDLNVLKSKSVTFVWEFMYTRSMFQTEDMIEQHRLLNKASDLFEEGIFQTTLTKTFQPINAEQLKKAHKEVESGKMIGKLIVENEA</sequence>
<dbReference type="OrthoDB" id="9792162at2"/>
<name>A0A0M3RAT8_9BACI</name>
<dbReference type="AlphaFoldDB" id="A0A0M3RAT8"/>
<dbReference type="GO" id="GO:0016491">
    <property type="term" value="F:oxidoreductase activity"/>
    <property type="evidence" value="ECO:0007669"/>
    <property type="project" value="UniProtKB-KW"/>
</dbReference>
<keyword evidence="3 5" id="KW-0862">Zinc</keyword>
<evidence type="ECO:0000256" key="4">
    <source>
        <dbReference type="ARBA" id="ARBA00023002"/>
    </source>
</evidence>
<gene>
    <name evidence="7" type="ORF">AM592_21330</name>
</gene>
<dbReference type="InterPro" id="IPR013149">
    <property type="entry name" value="ADH-like_C"/>
</dbReference>
<reference evidence="8" key="1">
    <citation type="submission" date="2015-08" db="EMBL/GenBank/DDBJ databases">
        <title>Genome sequencing project for genomic taxonomy and phylogenomics of Bacillus-like bacteria.</title>
        <authorList>
            <person name="Liu B."/>
            <person name="Wang J."/>
            <person name="Zhu Y."/>
            <person name="Liu G."/>
            <person name="Chen Q."/>
            <person name="Chen Z."/>
            <person name="Lan J."/>
            <person name="Che J."/>
            <person name="Ge C."/>
            <person name="Shi H."/>
            <person name="Pan Z."/>
            <person name="Liu X."/>
        </authorList>
    </citation>
    <scope>NUCLEOTIDE SEQUENCE [LARGE SCALE GENOMIC DNA]</scope>
    <source>
        <strain evidence="8">FJAT-4402</strain>
    </source>
</reference>
<dbReference type="InterPro" id="IPR013154">
    <property type="entry name" value="ADH-like_N"/>
</dbReference>
<keyword evidence="4 5" id="KW-0560">Oxidoreductase</keyword>
<keyword evidence="8" id="KW-1185">Reference proteome</keyword>
<dbReference type="InterPro" id="IPR011032">
    <property type="entry name" value="GroES-like_sf"/>
</dbReference>
<keyword evidence="2 5" id="KW-0479">Metal-binding</keyword>
<dbReference type="InterPro" id="IPR002364">
    <property type="entry name" value="Quin_OxRdtase/zeta-crystal_CS"/>
</dbReference>
<evidence type="ECO:0000259" key="6">
    <source>
        <dbReference type="SMART" id="SM00829"/>
    </source>
</evidence>
<dbReference type="STRING" id="1441095.AM592_21330"/>
<dbReference type="Gene3D" id="3.40.50.720">
    <property type="entry name" value="NAD(P)-binding Rossmann-like Domain"/>
    <property type="match status" value="1"/>
</dbReference>
<dbReference type="EMBL" id="CP012600">
    <property type="protein sequence ID" value="ALC83776.1"/>
    <property type="molecule type" value="Genomic_DNA"/>
</dbReference>
<dbReference type="Pfam" id="PF00107">
    <property type="entry name" value="ADH_zinc_N"/>
    <property type="match status" value="1"/>
</dbReference>
<dbReference type="PANTHER" id="PTHR11695:SF294">
    <property type="entry name" value="RETICULON-4-INTERACTING PROTEIN 1, MITOCHONDRIAL"/>
    <property type="match status" value="1"/>
</dbReference>
<dbReference type="RefSeq" id="WP_053605648.1">
    <property type="nucleotide sequence ID" value="NZ_CP012600.1"/>
</dbReference>
<dbReference type="SUPFAM" id="SSF51735">
    <property type="entry name" value="NAD(P)-binding Rossmann-fold domains"/>
    <property type="match status" value="1"/>
</dbReference>
<evidence type="ECO:0000256" key="2">
    <source>
        <dbReference type="ARBA" id="ARBA00022723"/>
    </source>
</evidence>
<dbReference type="InterPro" id="IPR036291">
    <property type="entry name" value="NAD(P)-bd_dom_sf"/>
</dbReference>
<organism evidence="7 8">
    <name type="scientific">Bacillus gobiensis</name>
    <dbReference type="NCBI Taxonomy" id="1441095"/>
    <lineage>
        <taxon>Bacteria</taxon>
        <taxon>Bacillati</taxon>
        <taxon>Bacillota</taxon>
        <taxon>Bacilli</taxon>
        <taxon>Bacillales</taxon>
        <taxon>Bacillaceae</taxon>
        <taxon>Bacillus</taxon>
    </lineage>
</organism>
<dbReference type="InterPro" id="IPR014182">
    <property type="entry name" value="ADH_Zn_typ-1"/>
</dbReference>
<dbReference type="InterPro" id="IPR020843">
    <property type="entry name" value="ER"/>
</dbReference>
<dbReference type="PROSITE" id="PS01162">
    <property type="entry name" value="QOR_ZETA_CRYSTAL"/>
    <property type="match status" value="1"/>
</dbReference>
<dbReference type="Proteomes" id="UP000067625">
    <property type="component" value="Chromosome"/>
</dbReference>
<proteinExistence type="inferred from homology"/>
<dbReference type="SMART" id="SM00829">
    <property type="entry name" value="PKS_ER"/>
    <property type="match status" value="1"/>
</dbReference>
<dbReference type="GO" id="GO:0008270">
    <property type="term" value="F:zinc ion binding"/>
    <property type="evidence" value="ECO:0007669"/>
    <property type="project" value="InterPro"/>
</dbReference>
<protein>
    <recommendedName>
        <fullName evidence="5">Zinc-type alcohol dehydrogenase-like protein</fullName>
    </recommendedName>
</protein>
<reference evidence="7 8" key="2">
    <citation type="journal article" date="2016" name="Int. J. Syst. Evol. Microbiol.">
        <title>Bacillus gobiensis sp. nov., isolated from a soil sample.</title>
        <authorList>
            <person name="Liu B."/>
            <person name="Liu G.H."/>
            <person name="Cetin S."/>
            <person name="Schumann P."/>
            <person name="Pan Z.Z."/>
            <person name="Chen Q.Q."/>
        </authorList>
    </citation>
    <scope>NUCLEOTIDE SEQUENCE [LARGE SCALE GENOMIC DNA]</scope>
    <source>
        <strain evidence="7 8">FJAT-4402</strain>
    </source>
</reference>
<dbReference type="NCBIfam" id="TIGR02817">
    <property type="entry name" value="adh_fam_1"/>
    <property type="match status" value="1"/>
</dbReference>
<evidence type="ECO:0000313" key="8">
    <source>
        <dbReference type="Proteomes" id="UP000067625"/>
    </source>
</evidence>
<comment type="similarity">
    <text evidence="1 5">Belongs to the zinc-containing alcohol dehydrogenase family. Quinone oxidoreductase subfamily.</text>
</comment>
<evidence type="ECO:0000256" key="3">
    <source>
        <dbReference type="ARBA" id="ARBA00022833"/>
    </source>
</evidence>
<evidence type="ECO:0000256" key="1">
    <source>
        <dbReference type="ARBA" id="ARBA00010371"/>
    </source>
</evidence>
<evidence type="ECO:0000256" key="5">
    <source>
        <dbReference type="RuleBase" id="RU364000"/>
    </source>
</evidence>
<dbReference type="PANTHER" id="PTHR11695">
    <property type="entry name" value="ALCOHOL DEHYDROGENASE RELATED"/>
    <property type="match status" value="1"/>
</dbReference>
<dbReference type="InterPro" id="IPR050700">
    <property type="entry name" value="YIM1/Zinc_Alcohol_DH_Fams"/>
</dbReference>
<dbReference type="Pfam" id="PF08240">
    <property type="entry name" value="ADH_N"/>
    <property type="match status" value="1"/>
</dbReference>
<accession>A0A0M3RAT8</accession>
<feature type="domain" description="Enoyl reductase (ER)" evidence="6">
    <location>
        <begin position="17"/>
        <end position="332"/>
    </location>
</feature>
<dbReference type="PATRIC" id="fig|1441095.3.peg.4724"/>